<reference evidence="6 7" key="1">
    <citation type="journal article" date="2012" name="Sci. Rep.">
        <title>Genomic perspectives on the evolution of fungal entomopathogenicity in Beauveria bassiana.</title>
        <authorList>
            <person name="Xiao G."/>
            <person name="Ying S.H."/>
            <person name="Zheng P."/>
            <person name="Wang Z.L."/>
            <person name="Zhang S."/>
            <person name="Xie X.Q."/>
            <person name="Shang Y."/>
            <person name="St Leger R.J."/>
            <person name="Zhao G.P."/>
            <person name="Wang C."/>
            <person name="Feng M.G."/>
        </authorList>
    </citation>
    <scope>NUCLEOTIDE SEQUENCE [LARGE SCALE GENOMIC DNA]</scope>
    <source>
        <strain evidence="6 7">ARSEF 2860</strain>
    </source>
</reference>
<dbReference type="PANTHER" id="PTHR45856:SF25">
    <property type="entry name" value="FUNGAL LIPASE-LIKE DOMAIN-CONTAINING PROTEIN"/>
    <property type="match status" value="1"/>
</dbReference>
<evidence type="ECO:0000256" key="3">
    <source>
        <dbReference type="ARBA" id="ARBA00048461"/>
    </source>
</evidence>
<comment type="catalytic activity">
    <reaction evidence="2">
        <text>a diacylglycerol + H2O = a monoacylglycerol + a fatty acid + H(+)</text>
        <dbReference type="Rhea" id="RHEA:32731"/>
        <dbReference type="ChEBI" id="CHEBI:15377"/>
        <dbReference type="ChEBI" id="CHEBI:15378"/>
        <dbReference type="ChEBI" id="CHEBI:17408"/>
        <dbReference type="ChEBI" id="CHEBI:18035"/>
        <dbReference type="ChEBI" id="CHEBI:28868"/>
    </reaction>
</comment>
<evidence type="ECO:0000256" key="2">
    <source>
        <dbReference type="ARBA" id="ARBA00047591"/>
    </source>
</evidence>
<comment type="catalytic activity">
    <reaction evidence="3">
        <text>a monoacylglycerol + H2O = glycerol + a fatty acid + H(+)</text>
        <dbReference type="Rhea" id="RHEA:15245"/>
        <dbReference type="ChEBI" id="CHEBI:15377"/>
        <dbReference type="ChEBI" id="CHEBI:15378"/>
        <dbReference type="ChEBI" id="CHEBI:17408"/>
        <dbReference type="ChEBI" id="CHEBI:17754"/>
        <dbReference type="ChEBI" id="CHEBI:28868"/>
    </reaction>
</comment>
<accession>J4KLX4</accession>
<evidence type="ECO:0000256" key="4">
    <source>
        <dbReference type="SAM" id="SignalP"/>
    </source>
</evidence>
<dbReference type="RefSeq" id="XP_008601483.1">
    <property type="nucleotide sequence ID" value="XM_008603261.1"/>
</dbReference>
<dbReference type="InParanoid" id="J4KLX4"/>
<dbReference type="GeneID" id="19891176"/>
<evidence type="ECO:0000259" key="5">
    <source>
        <dbReference type="Pfam" id="PF01764"/>
    </source>
</evidence>
<dbReference type="InterPro" id="IPR051218">
    <property type="entry name" value="Sec_MonoDiacylglyc_Lipase"/>
</dbReference>
<comment type="similarity">
    <text evidence="1">Belongs to the AB hydrolase superfamily. Lipase family. Class 3 subfamily.</text>
</comment>
<feature type="signal peptide" evidence="4">
    <location>
        <begin position="1"/>
        <end position="17"/>
    </location>
</feature>
<dbReference type="InterPro" id="IPR029058">
    <property type="entry name" value="AB_hydrolase_fold"/>
</dbReference>
<sequence>MGPRMLLFGLVAALAAATPLKRQERTTVDPAVYKKLVDYAAFPTMSATDPGSAALDANCSVTLVRYINQQSTDTQAAVWLRKSTREIIIGIPGTNGLRDALTDIEVLPIPYISPSIRCPGTCLVHAGFLLAWNSIEGQVIDAVSLALEQNPGFSVVISGHSLGGAIANLAFARLKNGPFNTTGAYTYGQPRVGNREFADYIDSLSKASDSEAGSYNRVTHAEDGVPHALPMFLGYQHPRGEYWESAHEPQSDTTYRCLERESSKCSRSTTTFLELAIKAIFETLGKPLLGFPFLPTIIGVFLNSDHGTYAGLTPLCKVAQ</sequence>
<evidence type="ECO:0000313" key="6">
    <source>
        <dbReference type="EMBL" id="EJP62959.1"/>
    </source>
</evidence>
<dbReference type="CDD" id="cd00519">
    <property type="entry name" value="Lipase_3"/>
    <property type="match status" value="1"/>
</dbReference>
<dbReference type="InterPro" id="IPR002921">
    <property type="entry name" value="Fungal_lipase-type"/>
</dbReference>
<proteinExistence type="inferred from homology"/>
<dbReference type="STRING" id="655819.J4KLX4"/>
<dbReference type="SUPFAM" id="SSF53474">
    <property type="entry name" value="alpha/beta-Hydrolases"/>
    <property type="match status" value="1"/>
</dbReference>
<organism evidence="6 7">
    <name type="scientific">Beauveria bassiana (strain ARSEF 2860)</name>
    <name type="common">White muscardine disease fungus</name>
    <name type="synonym">Tritirachium shiotae</name>
    <dbReference type="NCBI Taxonomy" id="655819"/>
    <lineage>
        <taxon>Eukaryota</taxon>
        <taxon>Fungi</taxon>
        <taxon>Dikarya</taxon>
        <taxon>Ascomycota</taxon>
        <taxon>Pezizomycotina</taxon>
        <taxon>Sordariomycetes</taxon>
        <taxon>Hypocreomycetidae</taxon>
        <taxon>Hypocreales</taxon>
        <taxon>Cordycipitaceae</taxon>
        <taxon>Beauveria</taxon>
    </lineage>
</organism>
<gene>
    <name evidence="6" type="ORF">BBA_08164</name>
</gene>
<dbReference type="HOGENOM" id="CLU_032957_1_1_1"/>
<evidence type="ECO:0000256" key="1">
    <source>
        <dbReference type="ARBA" id="ARBA00043996"/>
    </source>
</evidence>
<dbReference type="GO" id="GO:0006629">
    <property type="term" value="P:lipid metabolic process"/>
    <property type="evidence" value="ECO:0007669"/>
    <property type="project" value="InterPro"/>
</dbReference>
<dbReference type="Proteomes" id="UP000002762">
    <property type="component" value="Unassembled WGS sequence"/>
</dbReference>
<protein>
    <submittedName>
        <fullName evidence="6">Feruloyl esterase A</fullName>
    </submittedName>
</protein>
<feature type="chain" id="PRO_5003780101" evidence="4">
    <location>
        <begin position="18"/>
        <end position="320"/>
    </location>
</feature>
<keyword evidence="4" id="KW-0732">Signal</keyword>
<dbReference type="AlphaFoldDB" id="J4KLX4"/>
<feature type="domain" description="Fungal lipase-type" evidence="5">
    <location>
        <begin position="89"/>
        <end position="230"/>
    </location>
</feature>
<dbReference type="PANTHER" id="PTHR45856">
    <property type="entry name" value="ALPHA/BETA-HYDROLASES SUPERFAMILY PROTEIN"/>
    <property type="match status" value="1"/>
</dbReference>
<evidence type="ECO:0000313" key="7">
    <source>
        <dbReference type="Proteomes" id="UP000002762"/>
    </source>
</evidence>
<dbReference type="OrthoDB" id="426718at2759"/>
<dbReference type="Pfam" id="PF01764">
    <property type="entry name" value="Lipase_3"/>
    <property type="match status" value="1"/>
</dbReference>
<keyword evidence="7" id="KW-1185">Reference proteome</keyword>
<dbReference type="Gene3D" id="3.40.50.1820">
    <property type="entry name" value="alpha/beta hydrolase"/>
    <property type="match status" value="1"/>
</dbReference>
<name>J4KLX4_BEAB2</name>
<dbReference type="EMBL" id="JH725180">
    <property type="protein sequence ID" value="EJP62959.1"/>
    <property type="molecule type" value="Genomic_DNA"/>
</dbReference>